<dbReference type="PANTHER" id="PTHR37544">
    <property type="entry name" value="SPRAY-RELATED"/>
    <property type="match status" value="1"/>
</dbReference>
<evidence type="ECO:0000256" key="1">
    <source>
        <dbReference type="SAM" id="MobiDB-lite"/>
    </source>
</evidence>
<evidence type="ECO:0008006" key="5">
    <source>
        <dbReference type="Google" id="ProtNLM"/>
    </source>
</evidence>
<reference evidence="3" key="1">
    <citation type="submission" date="2020-05" db="EMBL/GenBank/DDBJ databases">
        <title>Mycena genomes resolve the evolution of fungal bioluminescence.</title>
        <authorList>
            <person name="Tsai I.J."/>
        </authorList>
    </citation>
    <scope>NUCLEOTIDE SEQUENCE</scope>
    <source>
        <strain evidence="3">160909Yilan</strain>
    </source>
</reference>
<protein>
    <recommendedName>
        <fullName evidence="5">Transmembrane protein</fullName>
    </recommendedName>
</protein>
<evidence type="ECO:0000313" key="4">
    <source>
        <dbReference type="Proteomes" id="UP000623467"/>
    </source>
</evidence>
<dbReference type="Pfam" id="PF11915">
    <property type="entry name" value="DUF3433"/>
    <property type="match status" value="1"/>
</dbReference>
<feature type="region of interest" description="Disordered" evidence="1">
    <location>
        <begin position="525"/>
        <end position="550"/>
    </location>
</feature>
<keyword evidence="2" id="KW-0812">Transmembrane</keyword>
<dbReference type="PANTHER" id="PTHR37544:SF3">
    <property type="entry name" value="SPRAY"/>
    <property type="match status" value="1"/>
</dbReference>
<accession>A0A8H7DBS6</accession>
<proteinExistence type="predicted"/>
<name>A0A8H7DBS6_9AGAR</name>
<gene>
    <name evidence="3" type="ORF">MSAN_00884500</name>
</gene>
<keyword evidence="2" id="KW-0472">Membrane</keyword>
<dbReference type="EMBL" id="JACAZH010000006">
    <property type="protein sequence ID" value="KAF7366283.1"/>
    <property type="molecule type" value="Genomic_DNA"/>
</dbReference>
<comment type="caution">
    <text evidence="3">The sequence shown here is derived from an EMBL/GenBank/DDBJ whole genome shotgun (WGS) entry which is preliminary data.</text>
</comment>
<evidence type="ECO:0000313" key="3">
    <source>
        <dbReference type="EMBL" id="KAF7366283.1"/>
    </source>
</evidence>
<evidence type="ECO:0000256" key="2">
    <source>
        <dbReference type="SAM" id="Phobius"/>
    </source>
</evidence>
<feature type="transmembrane region" description="Helical" evidence="2">
    <location>
        <begin position="89"/>
        <end position="111"/>
    </location>
</feature>
<organism evidence="3 4">
    <name type="scientific">Mycena sanguinolenta</name>
    <dbReference type="NCBI Taxonomy" id="230812"/>
    <lineage>
        <taxon>Eukaryota</taxon>
        <taxon>Fungi</taxon>
        <taxon>Dikarya</taxon>
        <taxon>Basidiomycota</taxon>
        <taxon>Agaricomycotina</taxon>
        <taxon>Agaricomycetes</taxon>
        <taxon>Agaricomycetidae</taxon>
        <taxon>Agaricales</taxon>
        <taxon>Marasmiineae</taxon>
        <taxon>Mycenaceae</taxon>
        <taxon>Mycena</taxon>
    </lineage>
</organism>
<dbReference type="AlphaFoldDB" id="A0A8H7DBS6"/>
<dbReference type="OrthoDB" id="3248909at2759"/>
<keyword evidence="4" id="KW-1185">Reference proteome</keyword>
<dbReference type="Proteomes" id="UP000623467">
    <property type="component" value="Unassembled WGS sequence"/>
</dbReference>
<feature type="transmembrane region" description="Helical" evidence="2">
    <location>
        <begin position="415"/>
        <end position="437"/>
    </location>
</feature>
<dbReference type="InterPro" id="IPR021840">
    <property type="entry name" value="DUF3433"/>
</dbReference>
<sequence>MKLRPPKGFAVPQQNFLVSTQFLLSFFPNLFVMPIGYLWRVLDCTLRQYQPYVTLANGNATAEESVLLDYICLGPIFSVFHALKYKHRVIFWSSLLATWTYLFTLLAGSIFQLQTRGQTQNTDTTSLRSLGLAPDVSQLKGFAAAAGFVQASVFNNVSDPPFVYYDWAVAPFVIPPHAGFNGTMVVNTTAIRTNSTCSNPTRPPTIAAVNSTSSIISATSIDNCTGNIIFEPTLSTQQYGVSPVPNCGPHTSLNGSFLPVVFWQQQVNGTPEVRTIFCTPTLELFYVNAVADLNGSLTAVRIVNSSITPNNLSSDPLYGVPFNAVIFPETANPFIEARAQGISIGVPGAIFQAALQQFNGLQSIFDLPNGFLDLTNKFYLKHLVVTAQNVYFVAENTQLASIEILQVPRLWIDPFPAHILALLMIISGILGLALQLIGRWQRRNIFLAAPPGSIAAALALTSRSGFGELLLPRDDIAMIEKKLDKLRFRLDKRSGAIVADDYEEDDWMRGRKDAMMSLLGSGYNRQGQSRRRIQGDAGGRNGHSWVKWTS</sequence>
<keyword evidence="2" id="KW-1133">Transmembrane helix</keyword>
<feature type="transmembrane region" description="Helical" evidence="2">
    <location>
        <begin position="20"/>
        <end position="39"/>
    </location>
</feature>